<keyword evidence="2" id="KW-1185">Reference proteome</keyword>
<organism evidence="1 2">
    <name type="scientific">Citrus sinensis</name>
    <name type="common">Sweet orange</name>
    <name type="synonym">Citrus aurantium var. sinensis</name>
    <dbReference type="NCBI Taxonomy" id="2711"/>
    <lineage>
        <taxon>Eukaryota</taxon>
        <taxon>Viridiplantae</taxon>
        <taxon>Streptophyta</taxon>
        <taxon>Embryophyta</taxon>
        <taxon>Tracheophyta</taxon>
        <taxon>Spermatophyta</taxon>
        <taxon>Magnoliopsida</taxon>
        <taxon>eudicotyledons</taxon>
        <taxon>Gunneridae</taxon>
        <taxon>Pentapetalae</taxon>
        <taxon>rosids</taxon>
        <taxon>malvids</taxon>
        <taxon>Sapindales</taxon>
        <taxon>Rutaceae</taxon>
        <taxon>Aurantioideae</taxon>
        <taxon>Citrus</taxon>
    </lineage>
</organism>
<sequence length="15" mass="1783">NEEENESLKNEEDCT</sequence>
<name>A0A067GQH0_CITSI</name>
<dbReference type="Proteomes" id="UP000027120">
    <property type="component" value="Unassembled WGS sequence"/>
</dbReference>
<accession>A0A067GQH0</accession>
<feature type="non-terminal residue" evidence="1">
    <location>
        <position position="1"/>
    </location>
</feature>
<protein>
    <submittedName>
        <fullName evidence="1">Uncharacterized protein</fullName>
    </submittedName>
</protein>
<feature type="non-terminal residue" evidence="1">
    <location>
        <position position="15"/>
    </location>
</feature>
<evidence type="ECO:0000313" key="1">
    <source>
        <dbReference type="EMBL" id="KDO81978.1"/>
    </source>
</evidence>
<gene>
    <name evidence="1" type="ORF">CISIN_1g0470291mg</name>
</gene>
<dbReference type="EMBL" id="KK784875">
    <property type="protein sequence ID" value="KDO81978.1"/>
    <property type="molecule type" value="Genomic_DNA"/>
</dbReference>
<reference evidence="1 2" key="1">
    <citation type="submission" date="2014-04" db="EMBL/GenBank/DDBJ databases">
        <authorList>
            <consortium name="International Citrus Genome Consortium"/>
            <person name="Gmitter F."/>
            <person name="Chen C."/>
            <person name="Farmerie W."/>
            <person name="Harkins T."/>
            <person name="Desany B."/>
            <person name="Mohiuddin M."/>
            <person name="Kodira C."/>
            <person name="Borodovsky M."/>
            <person name="Lomsadze A."/>
            <person name="Burns P."/>
            <person name="Jenkins J."/>
            <person name="Prochnik S."/>
            <person name="Shu S."/>
            <person name="Chapman J."/>
            <person name="Pitluck S."/>
            <person name="Schmutz J."/>
            <person name="Rokhsar D."/>
        </authorList>
    </citation>
    <scope>NUCLEOTIDE SEQUENCE</scope>
</reference>
<evidence type="ECO:0000313" key="2">
    <source>
        <dbReference type="Proteomes" id="UP000027120"/>
    </source>
</evidence>
<proteinExistence type="predicted"/>